<sequence>MRIHSLNLFARLRVSKRNVSKKEEMETSEENNDSGGSSNGRCYLLELPTELLAMISEHLDPLSGACLSLTCKRMLVISGKSLVSDTLQFKKDFAPLFHHYRSSHSFGADRWKLLVRLEDDRWLACSKCLKLHPRSAFTSKELRRNAADQRVCDFGEMAGIVDLCPCRKLTFQDKVNMVKNLKDREVLTRMPSSILGSRHYDERYLWHSCTARYGTTETKIELYPEIGDDGSLIMRTEYRLYVEPNRLGKHQHITPRFGCAHRSVDLWLSSVCQTLYCHRYNSYCSSCKRITACSTCDTTLKCPKKRPFHCQETNRMFYFFWTQRNLGRSNNMPDKEWAVQRTHPVEPHVTWNNCRELCPWTIRMHPPPPHAPLLDNDILNHGEEFASQVYTSLHLEEVSTTNSH</sequence>
<dbReference type="OrthoDB" id="3766406at2759"/>
<dbReference type="CDD" id="cd09917">
    <property type="entry name" value="F-box_SF"/>
    <property type="match status" value="1"/>
</dbReference>
<evidence type="ECO:0000313" key="2">
    <source>
        <dbReference type="EMBL" id="QKX60037.1"/>
    </source>
</evidence>
<dbReference type="GeneID" id="55994672"/>
<gene>
    <name evidence="2" type="ORF">TRUGW13939_07179</name>
</gene>
<dbReference type="InterPro" id="IPR001810">
    <property type="entry name" value="F-box_dom"/>
</dbReference>
<protein>
    <recommendedName>
        <fullName evidence="1">F-box domain-containing protein</fullName>
    </recommendedName>
</protein>
<evidence type="ECO:0000259" key="1">
    <source>
        <dbReference type="PROSITE" id="PS50181"/>
    </source>
</evidence>
<keyword evidence="3" id="KW-1185">Reference proteome</keyword>
<dbReference type="KEGG" id="trg:TRUGW13939_07179"/>
<dbReference type="EMBL" id="CP055901">
    <property type="protein sequence ID" value="QKX60037.1"/>
    <property type="molecule type" value="Genomic_DNA"/>
</dbReference>
<dbReference type="AlphaFoldDB" id="A0A7H8R1G2"/>
<accession>A0A7H8R1G2</accession>
<feature type="domain" description="F-box" evidence="1">
    <location>
        <begin position="41"/>
        <end position="92"/>
    </location>
</feature>
<name>A0A7H8R1G2_TALRU</name>
<dbReference type="Proteomes" id="UP000509510">
    <property type="component" value="Chromosome IV"/>
</dbReference>
<organism evidence="2 3">
    <name type="scientific">Talaromyces rugulosus</name>
    <name type="common">Penicillium rugulosum</name>
    <dbReference type="NCBI Taxonomy" id="121627"/>
    <lineage>
        <taxon>Eukaryota</taxon>
        <taxon>Fungi</taxon>
        <taxon>Dikarya</taxon>
        <taxon>Ascomycota</taxon>
        <taxon>Pezizomycotina</taxon>
        <taxon>Eurotiomycetes</taxon>
        <taxon>Eurotiomycetidae</taxon>
        <taxon>Eurotiales</taxon>
        <taxon>Trichocomaceae</taxon>
        <taxon>Talaromyces</taxon>
        <taxon>Talaromyces sect. Islandici</taxon>
    </lineage>
</organism>
<dbReference type="PROSITE" id="PS50181">
    <property type="entry name" value="FBOX"/>
    <property type="match status" value="1"/>
</dbReference>
<proteinExistence type="predicted"/>
<evidence type="ECO:0000313" key="3">
    <source>
        <dbReference type="Proteomes" id="UP000509510"/>
    </source>
</evidence>
<reference evidence="3" key="1">
    <citation type="submission" date="2020-06" db="EMBL/GenBank/DDBJ databases">
        <title>A chromosome-scale genome assembly of Talaromyces rugulosus W13939.</title>
        <authorList>
            <person name="Wang B."/>
            <person name="Guo L."/>
            <person name="Ye K."/>
            <person name="Wang L."/>
        </authorList>
    </citation>
    <scope>NUCLEOTIDE SEQUENCE [LARGE SCALE GENOMIC DNA]</scope>
    <source>
        <strain evidence="3">W13939</strain>
    </source>
</reference>
<dbReference type="RefSeq" id="XP_035346214.1">
    <property type="nucleotide sequence ID" value="XM_035490321.1"/>
</dbReference>